<dbReference type="FunFam" id="3.20.20.190:FF:000001">
    <property type="entry name" value="Phosphoinositide phospholipase C"/>
    <property type="match status" value="2"/>
</dbReference>
<dbReference type="Gene3D" id="3.20.20.190">
    <property type="entry name" value="Phosphatidylinositol (PI) phosphodiesterase"/>
    <property type="match status" value="1"/>
</dbReference>
<evidence type="ECO:0000313" key="11">
    <source>
        <dbReference type="Proteomes" id="UP001148018"/>
    </source>
</evidence>
<keyword evidence="4" id="KW-0807">Transducer</keyword>
<comment type="subcellular location">
    <subcellularLocation>
        <location evidence="1">Cytoplasm</location>
    </subcellularLocation>
</comment>
<dbReference type="AlphaFoldDB" id="A0A9Q0ISQ5"/>
<dbReference type="InterPro" id="IPR015359">
    <property type="entry name" value="PLC_EF-hand-like"/>
</dbReference>
<evidence type="ECO:0000256" key="1">
    <source>
        <dbReference type="ARBA" id="ARBA00004496"/>
    </source>
</evidence>
<dbReference type="InterPro" id="IPR017946">
    <property type="entry name" value="PLC-like_Pdiesterase_TIM-brl"/>
</dbReference>
<keyword evidence="5" id="KW-0442">Lipid degradation</keyword>
<accession>A0A9Q0ISQ5</accession>
<dbReference type="FunFam" id="2.30.29.30:FF:000025">
    <property type="entry name" value="Phosphoinositide phospholipase C"/>
    <property type="match status" value="1"/>
</dbReference>
<name>A0A9Q0ISQ5_9TELE</name>
<dbReference type="Gene3D" id="1.10.238.10">
    <property type="entry name" value="EF-hand"/>
    <property type="match status" value="1"/>
</dbReference>
<dbReference type="PROSITE" id="PS50003">
    <property type="entry name" value="PH_DOMAIN"/>
    <property type="match status" value="1"/>
</dbReference>
<dbReference type="InterPro" id="IPR001711">
    <property type="entry name" value="PLipase_C_Pinositol-sp_Y"/>
</dbReference>
<keyword evidence="3" id="KW-0597">Phosphoprotein</keyword>
<dbReference type="GO" id="GO:0007214">
    <property type="term" value="P:gamma-aminobutyric acid signaling pathway"/>
    <property type="evidence" value="ECO:0007669"/>
    <property type="project" value="TreeGrafter"/>
</dbReference>
<dbReference type="PRINTS" id="PR00390">
    <property type="entry name" value="PHPHLIPASEC"/>
</dbReference>
<evidence type="ECO:0000259" key="8">
    <source>
        <dbReference type="PROSITE" id="PS50004"/>
    </source>
</evidence>
<dbReference type="InterPro" id="IPR000909">
    <property type="entry name" value="PLipase_C_PInositol-sp_X_dom"/>
</dbReference>
<keyword evidence="11" id="KW-1185">Reference proteome</keyword>
<dbReference type="GO" id="GO:0016042">
    <property type="term" value="P:lipid catabolic process"/>
    <property type="evidence" value="ECO:0007669"/>
    <property type="project" value="UniProtKB-KW"/>
</dbReference>
<dbReference type="GO" id="GO:0004435">
    <property type="term" value="F:phosphatidylinositol-4,5-bisphosphate phospholipase C activity"/>
    <property type="evidence" value="ECO:0007669"/>
    <property type="project" value="UniProtKB-EC"/>
</dbReference>
<reference evidence="10" key="1">
    <citation type="submission" date="2022-07" db="EMBL/GenBank/DDBJ databases">
        <title>Chromosome-level genome of Muraenolepis orangiensis.</title>
        <authorList>
            <person name="Kim J."/>
        </authorList>
    </citation>
    <scope>NUCLEOTIDE SEQUENCE</scope>
    <source>
        <strain evidence="10">KU_S4_2022</strain>
        <tissue evidence="10">Muscle</tissue>
    </source>
</reference>
<dbReference type="SMART" id="SM00148">
    <property type="entry name" value="PLCXc"/>
    <property type="match status" value="1"/>
</dbReference>
<keyword evidence="2" id="KW-0963">Cytoplasm</keyword>
<protein>
    <recommendedName>
        <fullName evidence="5">Phosphoinositide phospholipase C</fullName>
        <ecNumber evidence="5">3.1.4.11</ecNumber>
    </recommendedName>
</protein>
<dbReference type="GO" id="GO:0032228">
    <property type="term" value="P:regulation of synaptic transmission, GABAergic"/>
    <property type="evidence" value="ECO:0007669"/>
    <property type="project" value="TreeGrafter"/>
</dbReference>
<dbReference type="InterPro" id="IPR035892">
    <property type="entry name" value="C2_domain_sf"/>
</dbReference>
<dbReference type="InterPro" id="IPR011992">
    <property type="entry name" value="EF-hand-dom_pair"/>
</dbReference>
<feature type="domain" description="PH" evidence="7">
    <location>
        <begin position="25"/>
        <end position="134"/>
    </location>
</feature>
<gene>
    <name evidence="10" type="ORF">NHX12_023390</name>
</gene>
<evidence type="ECO:0000313" key="10">
    <source>
        <dbReference type="EMBL" id="KAJ3608860.1"/>
    </source>
</evidence>
<feature type="domain" description="C2" evidence="8">
    <location>
        <begin position="565"/>
        <end position="694"/>
    </location>
</feature>
<dbReference type="FunFam" id="1.10.238.10:FF:000005">
    <property type="entry name" value="Phosphoinositide phospholipase C"/>
    <property type="match status" value="1"/>
</dbReference>
<dbReference type="OrthoDB" id="269822at2759"/>
<dbReference type="PROSITE" id="PS50004">
    <property type="entry name" value="C2"/>
    <property type="match status" value="1"/>
</dbReference>
<dbReference type="PANTHER" id="PTHR10336">
    <property type="entry name" value="PHOSPHOINOSITIDE-SPECIFIC PHOSPHOLIPASE C FAMILY PROTEIN"/>
    <property type="match status" value="1"/>
</dbReference>
<dbReference type="Pfam" id="PF00388">
    <property type="entry name" value="PI-PLC-X"/>
    <property type="match status" value="1"/>
</dbReference>
<dbReference type="EMBL" id="JANIIK010000039">
    <property type="protein sequence ID" value="KAJ3608860.1"/>
    <property type="molecule type" value="Genomic_DNA"/>
</dbReference>
<evidence type="ECO:0000256" key="5">
    <source>
        <dbReference type="RuleBase" id="RU361133"/>
    </source>
</evidence>
<dbReference type="GO" id="GO:0051209">
    <property type="term" value="P:release of sequestered calcium ion into cytosol"/>
    <property type="evidence" value="ECO:0007669"/>
    <property type="project" value="TreeGrafter"/>
</dbReference>
<dbReference type="InterPro" id="IPR011993">
    <property type="entry name" value="PH-like_dom_sf"/>
</dbReference>
<dbReference type="Pfam" id="PF09279">
    <property type="entry name" value="EF-hand_like"/>
    <property type="match status" value="1"/>
</dbReference>
<dbReference type="PANTHER" id="PTHR10336:SF84">
    <property type="entry name" value="INACTIVE PHOSPHOLIPASE C-LIKE PROTEIN 2"/>
    <property type="match status" value="1"/>
</dbReference>
<evidence type="ECO:0000256" key="3">
    <source>
        <dbReference type="ARBA" id="ARBA00022553"/>
    </source>
</evidence>
<dbReference type="InterPro" id="IPR001192">
    <property type="entry name" value="PI-PLC_fam"/>
</dbReference>
<dbReference type="PROSITE" id="PS50007">
    <property type="entry name" value="PIPLC_X_DOMAIN"/>
    <property type="match status" value="1"/>
</dbReference>
<dbReference type="SMART" id="SM00149">
    <property type="entry name" value="PLCYc"/>
    <property type="match status" value="1"/>
</dbReference>
<comment type="caution">
    <text evidence="10">The sequence shown here is derived from an EMBL/GenBank/DDBJ whole genome shotgun (WGS) entry which is preliminary data.</text>
</comment>
<feature type="region of interest" description="Disordered" evidence="6">
    <location>
        <begin position="188"/>
        <end position="214"/>
    </location>
</feature>
<proteinExistence type="predicted"/>
<evidence type="ECO:0000259" key="9">
    <source>
        <dbReference type="PROSITE" id="PS50008"/>
    </source>
</evidence>
<dbReference type="Proteomes" id="UP001148018">
    <property type="component" value="Unassembled WGS sequence"/>
</dbReference>
<dbReference type="CDD" id="cd00275">
    <property type="entry name" value="C2_PLC_like"/>
    <property type="match status" value="1"/>
</dbReference>
<comment type="catalytic activity">
    <reaction evidence="5">
        <text>a 1,2-diacyl-sn-glycero-3-phospho-(1D-myo-inositol-4,5-bisphosphate) + H2O = 1D-myo-inositol 1,4,5-trisphosphate + a 1,2-diacyl-sn-glycerol + H(+)</text>
        <dbReference type="Rhea" id="RHEA:33179"/>
        <dbReference type="ChEBI" id="CHEBI:15377"/>
        <dbReference type="ChEBI" id="CHEBI:15378"/>
        <dbReference type="ChEBI" id="CHEBI:17815"/>
        <dbReference type="ChEBI" id="CHEBI:58456"/>
        <dbReference type="ChEBI" id="CHEBI:203600"/>
        <dbReference type="EC" id="3.1.4.11"/>
    </reaction>
</comment>
<evidence type="ECO:0000256" key="4">
    <source>
        <dbReference type="ARBA" id="ARBA00023224"/>
    </source>
</evidence>
<dbReference type="SUPFAM" id="SSF51695">
    <property type="entry name" value="PLC-like phosphodiesterases"/>
    <property type="match status" value="1"/>
</dbReference>
<dbReference type="EC" id="3.1.4.11" evidence="5"/>
<evidence type="ECO:0000256" key="6">
    <source>
        <dbReference type="SAM" id="MobiDB-lite"/>
    </source>
</evidence>
<feature type="domain" description="PI-PLC Y-box" evidence="9">
    <location>
        <begin position="449"/>
        <end position="565"/>
    </location>
</feature>
<dbReference type="CDD" id="cd13364">
    <property type="entry name" value="PH_PLC_eta"/>
    <property type="match status" value="1"/>
</dbReference>
<dbReference type="Pfam" id="PF00387">
    <property type="entry name" value="PI-PLC-Y"/>
    <property type="match status" value="1"/>
</dbReference>
<keyword evidence="5" id="KW-0443">Lipid metabolism</keyword>
<evidence type="ECO:0000259" key="7">
    <source>
        <dbReference type="PROSITE" id="PS50003"/>
    </source>
</evidence>
<dbReference type="SUPFAM" id="SSF49562">
    <property type="entry name" value="C2 domain (Calcium/lipid-binding domain, CaLB)"/>
    <property type="match status" value="1"/>
</dbReference>
<dbReference type="InterPro" id="IPR001849">
    <property type="entry name" value="PH_domain"/>
</dbReference>
<dbReference type="FunFam" id="2.60.40.150:FF:000017">
    <property type="entry name" value="Phosphoinositide phospholipase C"/>
    <property type="match status" value="1"/>
</dbReference>
<dbReference type="Pfam" id="PF16457">
    <property type="entry name" value="PH_12"/>
    <property type="match status" value="1"/>
</dbReference>
<dbReference type="GO" id="GO:0046488">
    <property type="term" value="P:phosphatidylinositol metabolic process"/>
    <property type="evidence" value="ECO:0007669"/>
    <property type="project" value="TreeGrafter"/>
</dbReference>
<organism evidence="10 11">
    <name type="scientific">Muraenolepis orangiensis</name>
    <name type="common">Patagonian moray cod</name>
    <dbReference type="NCBI Taxonomy" id="630683"/>
    <lineage>
        <taxon>Eukaryota</taxon>
        <taxon>Metazoa</taxon>
        <taxon>Chordata</taxon>
        <taxon>Craniata</taxon>
        <taxon>Vertebrata</taxon>
        <taxon>Euteleostomi</taxon>
        <taxon>Actinopterygii</taxon>
        <taxon>Neopterygii</taxon>
        <taxon>Teleostei</taxon>
        <taxon>Neoteleostei</taxon>
        <taxon>Acanthomorphata</taxon>
        <taxon>Zeiogadaria</taxon>
        <taxon>Gadariae</taxon>
        <taxon>Gadiformes</taxon>
        <taxon>Muraenolepidoidei</taxon>
        <taxon>Muraenolepididae</taxon>
        <taxon>Muraenolepis</taxon>
    </lineage>
</organism>
<dbReference type="Gene3D" id="2.60.40.150">
    <property type="entry name" value="C2 domain"/>
    <property type="match status" value="1"/>
</dbReference>
<dbReference type="Gene3D" id="2.30.29.30">
    <property type="entry name" value="Pleckstrin-homology domain (PH domain)/Phosphotyrosine-binding domain (PTB)"/>
    <property type="match status" value="1"/>
</dbReference>
<keyword evidence="5" id="KW-0378">Hydrolase</keyword>
<dbReference type="Pfam" id="PF00168">
    <property type="entry name" value="C2"/>
    <property type="match status" value="1"/>
</dbReference>
<dbReference type="SMART" id="SM00239">
    <property type="entry name" value="C2"/>
    <property type="match status" value="1"/>
</dbReference>
<feature type="non-terminal residue" evidence="10">
    <location>
        <position position="1"/>
    </location>
</feature>
<dbReference type="SUPFAM" id="SSF50729">
    <property type="entry name" value="PH domain-like"/>
    <property type="match status" value="1"/>
</dbReference>
<sequence>DGSRGARERKKTVSFSRSLTERKISGVEGSELRKVRPSSRVYQRYYLLDAGLQALCWEPSKKESDKARITLPSIREVRTGRNTETFHTSVLYDQISEDCAFSIIYGETYESLDLVALSAEVANIWVTGLRYLLQYGKHALDMIATSRAGLRLGWLERLFSSASVNPAVGACRAEHRFHEALRVGGRTCGTGASTPGMESRGKGAKGSQKHRQEAGQRVAKQEFIEVFHDLCTRPEIYFLLVNEEASLELIQSHEPSEEGRQHGWLSLDGFTNYLNSTECHLLDSEHSAVCQDMSQPLSHYYINSSHNTYLIEDQLQGPSNLSGYVRALKMGCRCVELDVWDGPGEEPVVLTGHTQTLPLAFPSVLEVIGRFAFVASDFPLILCVENHCTLPQQRVMWKHLVRVLGKRLYTDPPSEGEWYLPSPDSLKGRILLKAQKWEPGQDGEDGEELSDLVSLCRSVRFTDFQESSRSQRPSELCSFHESVAVGLAGGFPGDFVNHNKRFLTRVYPSPMRVDSSNMNPQDLWKCGCQIVAMNYQTAGLMMDMNTAWFRQNGNCGYVLRPAIMRQEVSYFSANTRDMVPGVAPQLLHVKVISGQNLPRPRGSGVKGDVVEPYVYLEIHGIPADCGERRTRTVTRNEGNPVFDESFEFQINLPELAMVRFVVLDDDFIGDEFIGQYTIPLECVQPGYRHVPLQSLTGEDLPHARLFVHVALTNRRGGGKPHKRGLSVRKARKGRSYAALRDLGVRAVDEVFKTAAPLLREATDLREKHAGESEGEDLRENMQASVGVFRELCGVSAVANLLQCVRALGSCVSGPDGNPLLLFDLGGDYPSLEPQGALPDVLRRVVSAFHMMVQASRAVVQLSDGIYTRILHIQTTGNR</sequence>
<dbReference type="SUPFAM" id="SSF47473">
    <property type="entry name" value="EF-hand"/>
    <property type="match status" value="1"/>
</dbReference>
<dbReference type="CDD" id="cd08597">
    <property type="entry name" value="PI-PLCc_PRIP_metazoa"/>
    <property type="match status" value="1"/>
</dbReference>
<evidence type="ECO:0000256" key="2">
    <source>
        <dbReference type="ARBA" id="ARBA00022490"/>
    </source>
</evidence>
<dbReference type="PROSITE" id="PS50008">
    <property type="entry name" value="PIPLC_Y_DOMAIN"/>
    <property type="match status" value="1"/>
</dbReference>
<dbReference type="GO" id="GO:0005737">
    <property type="term" value="C:cytoplasm"/>
    <property type="evidence" value="ECO:0007669"/>
    <property type="project" value="UniProtKB-SubCell"/>
</dbReference>
<dbReference type="InterPro" id="IPR000008">
    <property type="entry name" value="C2_dom"/>
</dbReference>
<dbReference type="GO" id="GO:0048015">
    <property type="term" value="P:phosphatidylinositol-mediated signaling"/>
    <property type="evidence" value="ECO:0007669"/>
    <property type="project" value="TreeGrafter"/>
</dbReference>